<dbReference type="PROSITE" id="PS50109">
    <property type="entry name" value="HIS_KIN"/>
    <property type="match status" value="1"/>
</dbReference>
<evidence type="ECO:0000259" key="9">
    <source>
        <dbReference type="PROSITE" id="PS50113"/>
    </source>
</evidence>
<dbReference type="SMART" id="SM00086">
    <property type="entry name" value="PAC"/>
    <property type="match status" value="2"/>
</dbReference>
<dbReference type="EC" id="2.7.13.3" evidence="2"/>
<dbReference type="PROSITE" id="PS50110">
    <property type="entry name" value="RESPONSE_REGULATORY"/>
    <property type="match status" value="2"/>
</dbReference>
<feature type="domain" description="PAC" evidence="9">
    <location>
        <begin position="338"/>
        <end position="390"/>
    </location>
</feature>
<dbReference type="Gene3D" id="3.40.50.2300">
    <property type="match status" value="2"/>
</dbReference>
<dbReference type="Pfam" id="PF00072">
    <property type="entry name" value="Response_reg"/>
    <property type="match status" value="2"/>
</dbReference>
<dbReference type="Pfam" id="PF00512">
    <property type="entry name" value="HisKA"/>
    <property type="match status" value="1"/>
</dbReference>
<evidence type="ECO:0000256" key="1">
    <source>
        <dbReference type="ARBA" id="ARBA00000085"/>
    </source>
</evidence>
<dbReference type="CDD" id="cd00130">
    <property type="entry name" value="PAS"/>
    <property type="match status" value="2"/>
</dbReference>
<dbReference type="InterPro" id="IPR013656">
    <property type="entry name" value="PAS_4"/>
</dbReference>
<dbReference type="GO" id="GO:0000155">
    <property type="term" value="F:phosphorelay sensor kinase activity"/>
    <property type="evidence" value="ECO:0007669"/>
    <property type="project" value="InterPro"/>
</dbReference>
<dbReference type="InterPro" id="IPR035965">
    <property type="entry name" value="PAS-like_dom_sf"/>
</dbReference>
<accession>A0A1J5SMJ4</accession>
<sequence length="936" mass="103339">MALPRILINEDSLVDQRRLLDEFGRAHFECESLCVARRAEFEAALTRFAPELIISDYYLGDFDGLTVLDAARARRPGTPVIILTNALNEETAVECMRRGAADYVLKSRLPSIVPTVIAQLERIKAARERARLRLEHEQLFQLTPNLFCISNPEGLLQDVNPAWTARLGYSREELIDRKLEDFIQPDDVSLFEPWWKRLLAANSATTNGTGRSPLSSECECRLVHRDGSHRHILWNATAFATDGRVFAYGHDVTERKRVEAALRESEARFRAMADSAPVLMWVADPELRFTYFNRPWLDFTGNILEHEVKSGWTQGVHPDDLYRCLEVLRSSNQTQQPFRMIFRLRRHDGAYRWILDYGMPRFDEHGGFLGYIGSCIDITEQHEAESALTQRAVKQTALVNFSSFALARHPFTTLLFGAVRTVGETLGVEISQVLALSTEHDHLTLVASADPEGDADQIGQVCSAASPAMRVGRVLLLPDDADDFPGAATLARKGIRTGLAVMIGSNEKPYGLLTAATAQARDLSGDSASFLQSIANILSTVHARTLAEEALAESEQKFLQSQKMEAVGLLAGGVAHDFNNLLTAVRCYAEILSDDLAEQAPAAQPKVAEILKATARASALTRQLLAFSRKQVVQPEVLDLNNVISDISEILRSLLSENIVFEFIPGASPATIRADRGQLEQVIINLAINARDAMPVGGRLTLRTAGRTITQGDEETRDLAAGSYVELAVSDTGVGMSPEIQAHLFEPFFTTKPKGRGTGLGLATCAVILKNAGGTIRCTSRLGEGTTFNVLLPEVHETEYQMESFEDDTPLGRSENILLVEDDESVRAVTESILRSLGYQVHSEPGGAEALALCLSDNAPRFDLLFTDIVMPYIGGHELAERLCALRPGLRVLFMSGYVDDPVILQAVQESRMPFLEKPFNRTTLAKKLREAIEGR</sequence>
<dbReference type="SUPFAM" id="SSF47384">
    <property type="entry name" value="Homodimeric domain of signal transducing histidine kinase"/>
    <property type="match status" value="1"/>
</dbReference>
<name>A0A1J5SMJ4_9ZZZZ</name>
<evidence type="ECO:0000256" key="2">
    <source>
        <dbReference type="ARBA" id="ARBA00012438"/>
    </source>
</evidence>
<keyword evidence="3" id="KW-0597">Phosphoprotein</keyword>
<dbReference type="Gene3D" id="3.30.565.10">
    <property type="entry name" value="Histidine kinase-like ATPase, C-terminal domain"/>
    <property type="match status" value="1"/>
</dbReference>
<evidence type="ECO:0000256" key="3">
    <source>
        <dbReference type="ARBA" id="ARBA00022553"/>
    </source>
</evidence>
<dbReference type="InterPro" id="IPR036097">
    <property type="entry name" value="HisK_dim/P_sf"/>
</dbReference>
<dbReference type="InterPro" id="IPR001789">
    <property type="entry name" value="Sig_transdc_resp-reg_receiver"/>
</dbReference>
<comment type="caution">
    <text evidence="10">The sequence shown here is derived from an EMBL/GenBank/DDBJ whole genome shotgun (WGS) entry which is preliminary data.</text>
</comment>
<dbReference type="SMART" id="SM00091">
    <property type="entry name" value="PAS"/>
    <property type="match status" value="2"/>
</dbReference>
<dbReference type="Gene3D" id="1.10.287.130">
    <property type="match status" value="1"/>
</dbReference>
<dbReference type="SUPFAM" id="SSF55781">
    <property type="entry name" value="GAF domain-like"/>
    <property type="match status" value="1"/>
</dbReference>
<dbReference type="InterPro" id="IPR000700">
    <property type="entry name" value="PAS-assoc_C"/>
</dbReference>
<dbReference type="SUPFAM" id="SSF52172">
    <property type="entry name" value="CheY-like"/>
    <property type="match status" value="2"/>
</dbReference>
<dbReference type="EMBL" id="MLJW01000051">
    <property type="protein sequence ID" value="OIR05301.1"/>
    <property type="molecule type" value="Genomic_DNA"/>
</dbReference>
<dbReference type="PROSITE" id="PS50113">
    <property type="entry name" value="PAC"/>
    <property type="match status" value="1"/>
</dbReference>
<keyword evidence="4" id="KW-0808">Transferase</keyword>
<evidence type="ECO:0000259" key="6">
    <source>
        <dbReference type="PROSITE" id="PS50109"/>
    </source>
</evidence>
<reference evidence="10" key="1">
    <citation type="submission" date="2016-10" db="EMBL/GenBank/DDBJ databases">
        <title>Sequence of Gallionella enrichment culture.</title>
        <authorList>
            <person name="Poehlein A."/>
            <person name="Muehling M."/>
            <person name="Daniel R."/>
        </authorList>
    </citation>
    <scope>NUCLEOTIDE SEQUENCE</scope>
</reference>
<dbReference type="SUPFAM" id="SSF55785">
    <property type="entry name" value="PYP-like sensor domain (PAS domain)"/>
    <property type="match status" value="2"/>
</dbReference>
<dbReference type="CDD" id="cd00156">
    <property type="entry name" value="REC"/>
    <property type="match status" value="2"/>
</dbReference>
<evidence type="ECO:0000256" key="4">
    <source>
        <dbReference type="ARBA" id="ARBA00022679"/>
    </source>
</evidence>
<comment type="catalytic activity">
    <reaction evidence="1">
        <text>ATP + protein L-histidine = ADP + protein N-phospho-L-histidine.</text>
        <dbReference type="EC" id="2.7.13.3"/>
    </reaction>
</comment>
<dbReference type="AlphaFoldDB" id="A0A1J5SMJ4"/>
<dbReference type="PROSITE" id="PS50112">
    <property type="entry name" value="PAS"/>
    <property type="match status" value="1"/>
</dbReference>
<dbReference type="Gene3D" id="3.30.450.40">
    <property type="match status" value="1"/>
</dbReference>
<gene>
    <name evidence="10" type="ORF">GALL_126130</name>
</gene>
<dbReference type="FunFam" id="3.30.450.20:FF:000099">
    <property type="entry name" value="Sensory box sensor histidine kinase"/>
    <property type="match status" value="1"/>
</dbReference>
<dbReference type="InterPro" id="IPR003594">
    <property type="entry name" value="HATPase_dom"/>
</dbReference>
<dbReference type="SMART" id="SM00448">
    <property type="entry name" value="REC"/>
    <property type="match status" value="2"/>
</dbReference>
<dbReference type="Pfam" id="PF08448">
    <property type="entry name" value="PAS_4"/>
    <property type="match status" value="1"/>
</dbReference>
<evidence type="ECO:0000313" key="10">
    <source>
        <dbReference type="EMBL" id="OIR05301.1"/>
    </source>
</evidence>
<dbReference type="SUPFAM" id="SSF55874">
    <property type="entry name" value="ATPase domain of HSP90 chaperone/DNA topoisomerase II/histidine kinase"/>
    <property type="match status" value="1"/>
</dbReference>
<dbReference type="CDD" id="cd00082">
    <property type="entry name" value="HisKA"/>
    <property type="match status" value="1"/>
</dbReference>
<proteinExistence type="predicted"/>
<dbReference type="InterPro" id="IPR000014">
    <property type="entry name" value="PAS"/>
</dbReference>
<dbReference type="PANTHER" id="PTHR43304">
    <property type="entry name" value="PHYTOCHROME-LIKE PROTEIN CPH1"/>
    <property type="match status" value="1"/>
</dbReference>
<dbReference type="InterPro" id="IPR013655">
    <property type="entry name" value="PAS_fold_3"/>
</dbReference>
<dbReference type="NCBIfam" id="TIGR00229">
    <property type="entry name" value="sensory_box"/>
    <property type="match status" value="2"/>
</dbReference>
<dbReference type="InterPro" id="IPR011006">
    <property type="entry name" value="CheY-like_superfamily"/>
</dbReference>
<dbReference type="InterPro" id="IPR004358">
    <property type="entry name" value="Sig_transdc_His_kin-like_C"/>
</dbReference>
<keyword evidence="5" id="KW-0418">Kinase</keyword>
<dbReference type="InterPro" id="IPR003661">
    <property type="entry name" value="HisK_dim/P_dom"/>
</dbReference>
<dbReference type="InterPro" id="IPR029016">
    <property type="entry name" value="GAF-like_dom_sf"/>
</dbReference>
<dbReference type="Pfam" id="PF08447">
    <property type="entry name" value="PAS_3"/>
    <property type="match status" value="1"/>
</dbReference>
<protein>
    <recommendedName>
        <fullName evidence="2">histidine kinase</fullName>
        <ecNumber evidence="2">2.7.13.3</ecNumber>
    </recommendedName>
</protein>
<dbReference type="Gene3D" id="3.30.450.20">
    <property type="entry name" value="PAS domain"/>
    <property type="match status" value="2"/>
</dbReference>
<feature type="domain" description="Response regulatory" evidence="7">
    <location>
        <begin position="5"/>
        <end position="121"/>
    </location>
</feature>
<dbReference type="SMART" id="SM00065">
    <property type="entry name" value="GAF"/>
    <property type="match status" value="1"/>
</dbReference>
<feature type="domain" description="Response regulatory" evidence="7">
    <location>
        <begin position="816"/>
        <end position="933"/>
    </location>
</feature>
<dbReference type="InterPro" id="IPR036890">
    <property type="entry name" value="HATPase_C_sf"/>
</dbReference>
<dbReference type="SMART" id="SM00387">
    <property type="entry name" value="HATPase_c"/>
    <property type="match status" value="1"/>
</dbReference>
<dbReference type="InterPro" id="IPR003018">
    <property type="entry name" value="GAF"/>
</dbReference>
<evidence type="ECO:0000259" key="7">
    <source>
        <dbReference type="PROSITE" id="PS50110"/>
    </source>
</evidence>
<feature type="domain" description="Histidine kinase" evidence="6">
    <location>
        <begin position="573"/>
        <end position="796"/>
    </location>
</feature>
<dbReference type="InterPro" id="IPR001610">
    <property type="entry name" value="PAC"/>
</dbReference>
<organism evidence="10">
    <name type="scientific">mine drainage metagenome</name>
    <dbReference type="NCBI Taxonomy" id="410659"/>
    <lineage>
        <taxon>unclassified sequences</taxon>
        <taxon>metagenomes</taxon>
        <taxon>ecological metagenomes</taxon>
    </lineage>
</organism>
<dbReference type="PANTHER" id="PTHR43304:SF1">
    <property type="entry name" value="PAC DOMAIN-CONTAINING PROTEIN"/>
    <property type="match status" value="1"/>
</dbReference>
<dbReference type="InterPro" id="IPR005467">
    <property type="entry name" value="His_kinase_dom"/>
</dbReference>
<dbReference type="PRINTS" id="PR00344">
    <property type="entry name" value="BCTRLSENSOR"/>
</dbReference>
<feature type="domain" description="PAS" evidence="8">
    <location>
        <begin position="132"/>
        <end position="202"/>
    </location>
</feature>
<dbReference type="InterPro" id="IPR052162">
    <property type="entry name" value="Sensor_kinase/Photoreceptor"/>
</dbReference>
<evidence type="ECO:0000259" key="8">
    <source>
        <dbReference type="PROSITE" id="PS50112"/>
    </source>
</evidence>
<dbReference type="Pfam" id="PF02518">
    <property type="entry name" value="HATPase_c"/>
    <property type="match status" value="1"/>
</dbReference>
<dbReference type="SMART" id="SM00388">
    <property type="entry name" value="HisKA"/>
    <property type="match status" value="1"/>
</dbReference>
<evidence type="ECO:0000256" key="5">
    <source>
        <dbReference type="ARBA" id="ARBA00022777"/>
    </source>
</evidence>